<feature type="transmembrane region" description="Helical" evidence="10">
    <location>
        <begin position="12"/>
        <end position="32"/>
    </location>
</feature>
<dbReference type="GO" id="GO:0005886">
    <property type="term" value="C:plasma membrane"/>
    <property type="evidence" value="ECO:0007669"/>
    <property type="project" value="UniProtKB-SubCell"/>
</dbReference>
<name>A0A1M7HVJ0_9BACT</name>
<gene>
    <name evidence="13" type="ORF">SAMN04488057_10175</name>
</gene>
<protein>
    <recommendedName>
        <fullName evidence="11">Molybdenum transport system permease</fullName>
    </recommendedName>
</protein>
<dbReference type="STRING" id="388280.SAMN04488057_10175"/>
<evidence type="ECO:0000256" key="8">
    <source>
        <dbReference type="ARBA" id="ARBA00022989"/>
    </source>
</evidence>
<evidence type="ECO:0000256" key="5">
    <source>
        <dbReference type="ARBA" id="ARBA00022475"/>
    </source>
</evidence>
<comment type="similarity">
    <text evidence="3 11">Belongs to the binding-protein-dependent transport system permease family. CysTW subfamily.</text>
</comment>
<keyword evidence="7 10" id="KW-0812">Transmembrane</keyword>
<dbReference type="NCBIfam" id="NF038017">
    <property type="entry name" value="ABC_perm1"/>
    <property type="match status" value="1"/>
</dbReference>
<dbReference type="PANTHER" id="PTHR30183:SF8">
    <property type="entry name" value="MOLYBDENUM TRANSPORT SYSTEM PERMEASE"/>
    <property type="match status" value="1"/>
</dbReference>
<organism evidence="13 14">
    <name type="scientific">Cyclobacterium lianum</name>
    <dbReference type="NCBI Taxonomy" id="388280"/>
    <lineage>
        <taxon>Bacteria</taxon>
        <taxon>Pseudomonadati</taxon>
        <taxon>Bacteroidota</taxon>
        <taxon>Cytophagia</taxon>
        <taxon>Cytophagales</taxon>
        <taxon>Cyclobacteriaceae</taxon>
        <taxon>Cyclobacterium</taxon>
    </lineage>
</organism>
<comment type="subcellular location">
    <subcellularLocation>
        <location evidence="2 10">Cell membrane</location>
        <topology evidence="2 10">Multi-pass membrane protein</topology>
    </subcellularLocation>
</comment>
<dbReference type="InterPro" id="IPR049783">
    <property type="entry name" value="ABC_perm_TupB-like"/>
</dbReference>
<feature type="transmembrane region" description="Helical" evidence="10">
    <location>
        <begin position="195"/>
        <end position="213"/>
    </location>
</feature>
<dbReference type="Proteomes" id="UP000184513">
    <property type="component" value="Unassembled WGS sequence"/>
</dbReference>
<feature type="transmembrane region" description="Helical" evidence="10">
    <location>
        <begin position="83"/>
        <end position="103"/>
    </location>
</feature>
<evidence type="ECO:0000256" key="11">
    <source>
        <dbReference type="RuleBase" id="RU365097"/>
    </source>
</evidence>
<keyword evidence="9 10" id="KW-0472">Membrane</keyword>
<evidence type="ECO:0000313" key="14">
    <source>
        <dbReference type="Proteomes" id="UP000184513"/>
    </source>
</evidence>
<keyword evidence="8 10" id="KW-1133">Transmembrane helix</keyword>
<evidence type="ECO:0000256" key="4">
    <source>
        <dbReference type="ARBA" id="ARBA00022448"/>
    </source>
</evidence>
<feature type="domain" description="ABC transmembrane type-1" evidence="12">
    <location>
        <begin position="6"/>
        <end position="210"/>
    </location>
</feature>
<sequence length="224" mass="25114">MDFSPFILTLRLALFTTLILFFLGIPLAYWLAYSKYRIKYAVEAIVSLPLVLPPTVLGFYLLLAFSPENALGAFLDEFVDLRLVFTFPGLVLASVIYSLPFMVQPLRSGFTSIPKSWLDTAQALGKGRWITLTRVLLPNMRSALLTAAVLSFAHTVGEFGVVLMVGGNIPEETRVISVAIYNEVEAMNYEQANKYSLLLIGFSFLVLLITYWVNHDKNRVLGYD</sequence>
<dbReference type="InterPro" id="IPR000515">
    <property type="entry name" value="MetI-like"/>
</dbReference>
<comment type="caution">
    <text evidence="11">Lacks conserved residue(s) required for the propagation of feature annotation.</text>
</comment>
<evidence type="ECO:0000313" key="13">
    <source>
        <dbReference type="EMBL" id="SHM32419.1"/>
    </source>
</evidence>
<keyword evidence="14" id="KW-1185">Reference proteome</keyword>
<reference evidence="13 14" key="1">
    <citation type="submission" date="2016-11" db="EMBL/GenBank/DDBJ databases">
        <authorList>
            <person name="Jaros S."/>
            <person name="Januszkiewicz K."/>
            <person name="Wedrychowicz H."/>
        </authorList>
    </citation>
    <scope>NUCLEOTIDE SEQUENCE [LARGE SCALE GENOMIC DNA]</scope>
    <source>
        <strain evidence="13 14">CGMCC 1.6102</strain>
    </source>
</reference>
<dbReference type="PROSITE" id="PS50928">
    <property type="entry name" value="ABC_TM1"/>
    <property type="match status" value="1"/>
</dbReference>
<evidence type="ECO:0000256" key="10">
    <source>
        <dbReference type="RuleBase" id="RU363032"/>
    </source>
</evidence>
<dbReference type="RefSeq" id="WP_073089985.1">
    <property type="nucleotide sequence ID" value="NZ_FRCY01000001.1"/>
</dbReference>
<dbReference type="InterPro" id="IPR011867">
    <property type="entry name" value="ModB_ABC"/>
</dbReference>
<accession>A0A1M7HVJ0</accession>
<dbReference type="EMBL" id="FRCY01000001">
    <property type="protein sequence ID" value="SHM32419.1"/>
    <property type="molecule type" value="Genomic_DNA"/>
</dbReference>
<dbReference type="Gene3D" id="1.10.3720.10">
    <property type="entry name" value="MetI-like"/>
    <property type="match status" value="1"/>
</dbReference>
<keyword evidence="5 11" id="KW-1003">Cell membrane</keyword>
<dbReference type="SUPFAM" id="SSF161098">
    <property type="entry name" value="MetI-like"/>
    <property type="match status" value="1"/>
</dbReference>
<dbReference type="NCBIfam" id="TIGR02141">
    <property type="entry name" value="modB_ABC"/>
    <property type="match status" value="1"/>
</dbReference>
<dbReference type="Pfam" id="PF00528">
    <property type="entry name" value="BPD_transp_1"/>
    <property type="match status" value="1"/>
</dbReference>
<dbReference type="OrthoDB" id="9795403at2"/>
<keyword evidence="6 11" id="KW-0500">Molybdenum</keyword>
<evidence type="ECO:0000259" key="12">
    <source>
        <dbReference type="PROSITE" id="PS50928"/>
    </source>
</evidence>
<dbReference type="AlphaFoldDB" id="A0A1M7HVJ0"/>
<evidence type="ECO:0000256" key="6">
    <source>
        <dbReference type="ARBA" id="ARBA00022505"/>
    </source>
</evidence>
<dbReference type="PANTHER" id="PTHR30183">
    <property type="entry name" value="MOLYBDENUM TRANSPORT SYSTEM PERMEASE PROTEIN MODB"/>
    <property type="match status" value="1"/>
</dbReference>
<dbReference type="InterPro" id="IPR035906">
    <property type="entry name" value="MetI-like_sf"/>
</dbReference>
<feature type="transmembrane region" description="Helical" evidence="10">
    <location>
        <begin position="44"/>
        <end position="63"/>
    </location>
</feature>
<evidence type="ECO:0000256" key="2">
    <source>
        <dbReference type="ARBA" id="ARBA00004651"/>
    </source>
</evidence>
<evidence type="ECO:0000256" key="9">
    <source>
        <dbReference type="ARBA" id="ARBA00023136"/>
    </source>
</evidence>
<evidence type="ECO:0000256" key="7">
    <source>
        <dbReference type="ARBA" id="ARBA00022692"/>
    </source>
</evidence>
<dbReference type="GO" id="GO:0015098">
    <property type="term" value="F:molybdate ion transmembrane transporter activity"/>
    <property type="evidence" value="ECO:0007669"/>
    <property type="project" value="UniProtKB-UniRule"/>
</dbReference>
<proteinExistence type="inferred from homology"/>
<dbReference type="CDD" id="cd06261">
    <property type="entry name" value="TM_PBP2"/>
    <property type="match status" value="1"/>
</dbReference>
<evidence type="ECO:0000256" key="3">
    <source>
        <dbReference type="ARBA" id="ARBA00007069"/>
    </source>
</evidence>
<evidence type="ECO:0000256" key="1">
    <source>
        <dbReference type="ARBA" id="ARBA00002949"/>
    </source>
</evidence>
<comment type="function">
    <text evidence="1 11">Part of the binding-protein-dependent transport system for molybdenum; probably responsible for the translocation of the substrate across the membrane.</text>
</comment>
<keyword evidence="4 10" id="KW-0813">Transport</keyword>